<reference evidence="2 3" key="1">
    <citation type="submission" date="2020-12" db="EMBL/GenBank/DDBJ databases">
        <title>Bacterial novel species Pedobacter sp. SD-b isolated from soil.</title>
        <authorList>
            <person name="Jung H.-Y."/>
        </authorList>
    </citation>
    <scope>NUCLEOTIDE SEQUENCE [LARGE SCALE GENOMIC DNA]</scope>
    <source>
        <strain evidence="2 3">SD-b</strain>
    </source>
</reference>
<dbReference type="InterPro" id="IPR013517">
    <property type="entry name" value="FG-GAP"/>
</dbReference>
<dbReference type="EMBL" id="JAEHFY010000023">
    <property type="protein sequence ID" value="MBK0384139.1"/>
    <property type="molecule type" value="Genomic_DNA"/>
</dbReference>
<dbReference type="SUPFAM" id="SSF69318">
    <property type="entry name" value="Integrin alpha N-terminal domain"/>
    <property type="match status" value="2"/>
</dbReference>
<accession>A0ABS1BML4</accession>
<sequence length="461" mass="51727">MPDPSLLSKNIWIQGALPTMGPFFGINSFKGMAYHQIKDVDPSYFPAKPILDSLQWQKISDYFYSEAPDYLPLQDKDVSKVKILPFFTVELPKSQSVFGKVSMTSYVKIDTTINPHRIIVNDAMAQKLYIFDKNLNILSSNTNNSLVTDIDFQNGQTLGCNIGETLEANNQRKGSVSLMSINKSGTVTIGEKIFSALARPVKVTHADLNNDGKMDYVISQFGNVIGDLSWMRNKGDDTYEKIILKNKPGAINTIIDDYNKDGLKDVWELFAQGDEGISVFTNKGNNIMEERQVLRFPPSYGSTSFDLVDFNHDGYKDIIYTCGDNADYTPILKPYHGVYIFLNDGKNNFTQKYFYPINGCYKAIARDFDGDGQIDIAAISFFPSSLQPEEAFTYLKNNGNFNFSPYKLPLGTPFEKGITMDVADLDGDGKLDILLGNGYYSSDESNKHIEPLFIVLKNKTQ</sequence>
<proteinExistence type="predicted"/>
<keyword evidence="1" id="KW-0732">Signal</keyword>
<dbReference type="InterPro" id="IPR028994">
    <property type="entry name" value="Integrin_alpha_N"/>
</dbReference>
<dbReference type="PANTHER" id="PTHR44103:SF1">
    <property type="entry name" value="PROPROTEIN CONVERTASE P"/>
    <property type="match status" value="1"/>
</dbReference>
<organism evidence="2 3">
    <name type="scientific">Pedobacter segetis</name>
    <dbReference type="NCBI Taxonomy" id="2793069"/>
    <lineage>
        <taxon>Bacteria</taxon>
        <taxon>Pseudomonadati</taxon>
        <taxon>Bacteroidota</taxon>
        <taxon>Sphingobacteriia</taxon>
        <taxon>Sphingobacteriales</taxon>
        <taxon>Sphingobacteriaceae</taxon>
        <taxon>Pedobacter</taxon>
    </lineage>
</organism>
<dbReference type="Pfam" id="PF13517">
    <property type="entry name" value="FG-GAP_3"/>
    <property type="match status" value="2"/>
</dbReference>
<dbReference type="PANTHER" id="PTHR44103">
    <property type="entry name" value="PROPROTEIN CONVERTASE P"/>
    <property type="match status" value="1"/>
</dbReference>
<comment type="caution">
    <text evidence="2">The sequence shown here is derived from an EMBL/GenBank/DDBJ whole genome shotgun (WGS) entry which is preliminary data.</text>
</comment>
<evidence type="ECO:0000313" key="3">
    <source>
        <dbReference type="Proteomes" id="UP000660024"/>
    </source>
</evidence>
<dbReference type="Gene3D" id="2.130.10.130">
    <property type="entry name" value="Integrin alpha, N-terminal"/>
    <property type="match status" value="1"/>
</dbReference>
<dbReference type="Proteomes" id="UP000660024">
    <property type="component" value="Unassembled WGS sequence"/>
</dbReference>
<evidence type="ECO:0000256" key="1">
    <source>
        <dbReference type="ARBA" id="ARBA00022729"/>
    </source>
</evidence>
<keyword evidence="3" id="KW-1185">Reference proteome</keyword>
<evidence type="ECO:0000313" key="2">
    <source>
        <dbReference type="EMBL" id="MBK0384139.1"/>
    </source>
</evidence>
<gene>
    <name evidence="2" type="ORF">I5M32_14310</name>
</gene>
<protein>
    <submittedName>
        <fullName evidence="2">VCBS repeat-containing protein</fullName>
    </submittedName>
</protein>
<name>A0ABS1BML4_9SPHI</name>